<evidence type="ECO:0000259" key="1">
    <source>
        <dbReference type="Pfam" id="PF01347"/>
    </source>
</evidence>
<feature type="non-terminal residue" evidence="2">
    <location>
        <position position="365"/>
    </location>
</feature>
<accession>A0ABN8SRM4</accession>
<evidence type="ECO:0000313" key="2">
    <source>
        <dbReference type="EMBL" id="CAH3192629.1"/>
    </source>
</evidence>
<keyword evidence="3" id="KW-1185">Reference proteome</keyword>
<feature type="domain" description="Vitellogenin" evidence="1">
    <location>
        <begin position="105"/>
        <end position="346"/>
    </location>
</feature>
<feature type="non-terminal residue" evidence="2">
    <location>
        <position position="1"/>
    </location>
</feature>
<comment type="caution">
    <text evidence="2">The sequence shown here is derived from an EMBL/GenBank/DDBJ whole genome shotgun (WGS) entry which is preliminary data.</text>
</comment>
<dbReference type="EMBL" id="CALNXI010003239">
    <property type="protein sequence ID" value="CAH3192629.1"/>
    <property type="molecule type" value="Genomic_DNA"/>
</dbReference>
<proteinExistence type="predicted"/>
<dbReference type="InterPro" id="IPR011030">
    <property type="entry name" value="Lipovitellin_superhlx_dom"/>
</dbReference>
<protein>
    <recommendedName>
        <fullName evidence="1">Vitellogenin domain-containing protein</fullName>
    </recommendedName>
</protein>
<dbReference type="InterPro" id="IPR001747">
    <property type="entry name" value="Vitellogenin_N"/>
</dbReference>
<sequence length="365" mass="41587">RHKVQSLHSAHVHLKDGKVNHVYRTNEAFFRPPDGHPRVENFKDFGDQEQDIEMSTKGYSKLTLRDCTEPEHLRSKRSTIQEEHLQTVRSLTSDSLQFTQTEKIKWSKMGGEAKKKPRPLYEVLRCFTDKSIKEREIADCSNELHGMVRDDKTSFRSIVKLIQYRNHQNLTSLAVYAAALAGHGKYEAQNALAQALKDQYQRPLSSEEYEALLLGIFHLPEGPLYSQLFDALSQLMSEEEKGNEVTATTMLVLAGLAARAKTSGYNETLCDKVAQMVHNRYRNKSGLYHPDSDDHEMQLRDHIWAFGNLGHHSGLSVILKHIDHDNSGIRSAVISAMRKLPPEHTNHHLMRSLHVDEHAEVKAAV</sequence>
<dbReference type="Proteomes" id="UP001159427">
    <property type="component" value="Unassembled WGS sequence"/>
</dbReference>
<dbReference type="Gene3D" id="1.25.10.20">
    <property type="entry name" value="Vitellinogen, superhelical"/>
    <property type="match status" value="1"/>
</dbReference>
<dbReference type="Pfam" id="PF01347">
    <property type="entry name" value="Vitellogenin_N"/>
    <property type="match status" value="1"/>
</dbReference>
<evidence type="ECO:0000313" key="3">
    <source>
        <dbReference type="Proteomes" id="UP001159427"/>
    </source>
</evidence>
<reference evidence="2 3" key="1">
    <citation type="submission" date="2022-05" db="EMBL/GenBank/DDBJ databases">
        <authorList>
            <consortium name="Genoscope - CEA"/>
            <person name="William W."/>
        </authorList>
    </citation>
    <scope>NUCLEOTIDE SEQUENCE [LARGE SCALE GENOMIC DNA]</scope>
</reference>
<dbReference type="SUPFAM" id="SSF48431">
    <property type="entry name" value="Lipovitellin-phosvitin complex, superhelical domain"/>
    <property type="match status" value="1"/>
</dbReference>
<gene>
    <name evidence="2" type="ORF">PEVE_00024244</name>
</gene>
<name>A0ABN8SRM4_9CNID</name>
<organism evidence="2 3">
    <name type="scientific">Porites evermanni</name>
    <dbReference type="NCBI Taxonomy" id="104178"/>
    <lineage>
        <taxon>Eukaryota</taxon>
        <taxon>Metazoa</taxon>
        <taxon>Cnidaria</taxon>
        <taxon>Anthozoa</taxon>
        <taxon>Hexacorallia</taxon>
        <taxon>Scleractinia</taxon>
        <taxon>Fungiina</taxon>
        <taxon>Poritidae</taxon>
        <taxon>Porites</taxon>
    </lineage>
</organism>